<evidence type="ECO:0000256" key="1">
    <source>
        <dbReference type="ARBA" id="ARBA00022679"/>
    </source>
</evidence>
<dbReference type="InterPro" id="IPR000182">
    <property type="entry name" value="GNAT_dom"/>
</dbReference>
<protein>
    <submittedName>
        <fullName evidence="4">Phosphinothricin N-acetyltransferase</fullName>
    </submittedName>
</protein>
<accession>A0A5M4AY43</accession>
<keyword evidence="5" id="KW-1185">Reference proteome</keyword>
<reference evidence="4 5" key="1">
    <citation type="submission" date="2019-10" db="EMBL/GenBank/DDBJ databases">
        <title>Prolixibacter strains distinguished by the presence of nitrate reductase genes were adept at nitrate-dependent anaerobic corrosion of metallic iron and carbon steel.</title>
        <authorList>
            <person name="Iino T."/>
            <person name="Shono N."/>
            <person name="Ito K."/>
            <person name="Nakamura R."/>
            <person name="Sueoka K."/>
            <person name="Harayama S."/>
            <person name="Ohkuma M."/>
        </authorList>
    </citation>
    <scope>NUCLEOTIDE SEQUENCE [LARGE SCALE GENOMIC DNA]</scope>
    <source>
        <strain evidence="4 5">JCM 13498</strain>
    </source>
</reference>
<dbReference type="RefSeq" id="WP_025862704.1">
    <property type="nucleotide sequence ID" value="NZ_BLAX01000001.1"/>
</dbReference>
<dbReference type="Pfam" id="PF00583">
    <property type="entry name" value="Acetyltransf_1"/>
    <property type="match status" value="1"/>
</dbReference>
<comment type="caution">
    <text evidence="4">The sequence shown here is derived from an EMBL/GenBank/DDBJ whole genome shotgun (WGS) entry which is preliminary data.</text>
</comment>
<keyword evidence="1 4" id="KW-0808">Transferase</keyword>
<evidence type="ECO:0000259" key="3">
    <source>
        <dbReference type="PROSITE" id="PS51186"/>
    </source>
</evidence>
<evidence type="ECO:0000313" key="4">
    <source>
        <dbReference type="EMBL" id="GET32835.1"/>
    </source>
</evidence>
<evidence type="ECO:0000256" key="2">
    <source>
        <dbReference type="ARBA" id="ARBA00023315"/>
    </source>
</evidence>
<dbReference type="PROSITE" id="PS51186">
    <property type="entry name" value="GNAT"/>
    <property type="match status" value="1"/>
</dbReference>
<dbReference type="EMBL" id="BLAX01000001">
    <property type="protein sequence ID" value="GET32835.1"/>
    <property type="molecule type" value="Genomic_DNA"/>
</dbReference>
<evidence type="ECO:0000313" key="5">
    <source>
        <dbReference type="Proteomes" id="UP000391834"/>
    </source>
</evidence>
<name>A0A5M4AY43_9BACT</name>
<organism evidence="4 5">
    <name type="scientific">Prolixibacter bellariivorans</name>
    <dbReference type="NCBI Taxonomy" id="314319"/>
    <lineage>
        <taxon>Bacteria</taxon>
        <taxon>Pseudomonadati</taxon>
        <taxon>Bacteroidota</taxon>
        <taxon>Bacteroidia</taxon>
        <taxon>Marinilabiliales</taxon>
        <taxon>Prolixibacteraceae</taxon>
        <taxon>Prolixibacter</taxon>
    </lineage>
</organism>
<dbReference type="Proteomes" id="UP000391834">
    <property type="component" value="Unassembled WGS sequence"/>
</dbReference>
<dbReference type="CDD" id="cd04301">
    <property type="entry name" value="NAT_SF"/>
    <property type="match status" value="1"/>
</dbReference>
<dbReference type="PANTHER" id="PTHR43072:SF23">
    <property type="entry name" value="UPF0039 PROTEIN C11D3.02C"/>
    <property type="match status" value="1"/>
</dbReference>
<dbReference type="InterPro" id="IPR016181">
    <property type="entry name" value="Acyl_CoA_acyltransferase"/>
</dbReference>
<keyword evidence="2" id="KW-0012">Acyltransferase</keyword>
<gene>
    <name evidence="4" type="ORF">PbJCM13498_16980</name>
</gene>
<dbReference type="Gene3D" id="3.40.630.30">
    <property type="match status" value="1"/>
</dbReference>
<feature type="domain" description="N-acetyltransferase" evidence="3">
    <location>
        <begin position="6"/>
        <end position="163"/>
    </location>
</feature>
<dbReference type="AlphaFoldDB" id="A0A5M4AY43"/>
<sequence length="168" mass="18939">MTTASVKLRAMTPDDWPEVARIYDEGLKTGNATFQQVVPTWEEWNTGHVQSCRMVAIIEGTMAGWAALSAVSSRAVYAGVAEVSVYIGKDFRGMRIGNRLMKNLIDESEKESFWTLQSSIFPENEASIKLHEKYGLRTIGYREKVGKMDGVWRDTVIMERRSKVVGID</sequence>
<dbReference type="SUPFAM" id="SSF55729">
    <property type="entry name" value="Acyl-CoA N-acyltransferases (Nat)"/>
    <property type="match status" value="1"/>
</dbReference>
<dbReference type="GO" id="GO:0016747">
    <property type="term" value="F:acyltransferase activity, transferring groups other than amino-acyl groups"/>
    <property type="evidence" value="ECO:0007669"/>
    <property type="project" value="InterPro"/>
</dbReference>
<dbReference type="PANTHER" id="PTHR43072">
    <property type="entry name" value="N-ACETYLTRANSFERASE"/>
    <property type="match status" value="1"/>
</dbReference>
<proteinExistence type="predicted"/>